<keyword evidence="3" id="KW-1185">Reference proteome</keyword>
<name>A0A9E5JYY3_9GAMM</name>
<feature type="chain" id="PRO_5039151098" evidence="1">
    <location>
        <begin position="27"/>
        <end position="260"/>
    </location>
</feature>
<sequence length="260" mass="29876">MVRTFTLAKLLSVIACLSFLSLNAQALPASAEQQLNTYIKTFEGNNKTAQIQIAQQLEWAGYNQPRLFDIIETKLLADFSSATHKTDVDHLSWLSKALAFSGNEKYRKTLTLVADEAKSKKLRKYSQQAVELLPLQSRLTPQILNSSHWNEQWDLETNRIAAMFNSQDLELKRLAAKRVHYSHNYNPEILNRFQQALEQNYKLNPKNALFTDTWAWVCKALAGSRQQQYKATVTAVANNAADKKLKKYAQKYLRYFDKPL</sequence>
<dbReference type="RefSeq" id="WP_167182628.1">
    <property type="nucleotide sequence ID" value="NZ_JAAONZ010000003.1"/>
</dbReference>
<evidence type="ECO:0000256" key="1">
    <source>
        <dbReference type="SAM" id="SignalP"/>
    </source>
</evidence>
<evidence type="ECO:0000313" key="3">
    <source>
        <dbReference type="Proteomes" id="UP000787472"/>
    </source>
</evidence>
<gene>
    <name evidence="2" type="ORF">G8770_04980</name>
</gene>
<protein>
    <submittedName>
        <fullName evidence="2">Uncharacterized protein</fullName>
    </submittedName>
</protein>
<proteinExistence type="predicted"/>
<reference evidence="2" key="1">
    <citation type="submission" date="2020-03" db="EMBL/GenBank/DDBJ databases">
        <authorList>
            <person name="Guo F."/>
        </authorList>
    </citation>
    <scope>NUCLEOTIDE SEQUENCE</scope>
    <source>
        <strain evidence="2">JCM 30134</strain>
    </source>
</reference>
<feature type="signal peptide" evidence="1">
    <location>
        <begin position="1"/>
        <end position="26"/>
    </location>
</feature>
<accession>A0A9E5JYY3</accession>
<evidence type="ECO:0000313" key="2">
    <source>
        <dbReference type="EMBL" id="NHO64892.1"/>
    </source>
</evidence>
<comment type="caution">
    <text evidence="2">The sequence shown here is derived from an EMBL/GenBank/DDBJ whole genome shotgun (WGS) entry which is preliminary data.</text>
</comment>
<dbReference type="AlphaFoldDB" id="A0A9E5JYY3"/>
<dbReference type="EMBL" id="JAAONZ010000003">
    <property type="protein sequence ID" value="NHO64892.1"/>
    <property type="molecule type" value="Genomic_DNA"/>
</dbReference>
<keyword evidence="1" id="KW-0732">Signal</keyword>
<organism evidence="2 3">
    <name type="scientific">Pseudomaricurvus hydrocarbonicus</name>
    <dbReference type="NCBI Taxonomy" id="1470433"/>
    <lineage>
        <taxon>Bacteria</taxon>
        <taxon>Pseudomonadati</taxon>
        <taxon>Pseudomonadota</taxon>
        <taxon>Gammaproteobacteria</taxon>
        <taxon>Cellvibrionales</taxon>
        <taxon>Cellvibrionaceae</taxon>
        <taxon>Pseudomaricurvus</taxon>
    </lineage>
</organism>
<dbReference type="Proteomes" id="UP000787472">
    <property type="component" value="Unassembled WGS sequence"/>
</dbReference>